<dbReference type="SMART" id="SM00028">
    <property type="entry name" value="TPR"/>
    <property type="match status" value="5"/>
</dbReference>
<dbReference type="InterPro" id="IPR019734">
    <property type="entry name" value="TPR_rpt"/>
</dbReference>
<dbReference type="SUPFAM" id="SSF47413">
    <property type="entry name" value="lambda repressor-like DNA-binding domains"/>
    <property type="match status" value="1"/>
</dbReference>
<dbReference type="EMBL" id="CP070499">
    <property type="protein sequence ID" value="QSB13186.1"/>
    <property type="molecule type" value="Genomic_DNA"/>
</dbReference>
<dbReference type="Proteomes" id="UP000662857">
    <property type="component" value="Chromosome"/>
</dbReference>
<evidence type="ECO:0000313" key="3">
    <source>
        <dbReference type="Proteomes" id="UP000662857"/>
    </source>
</evidence>
<dbReference type="AlphaFoldDB" id="A0A895YF73"/>
<accession>A0A895YF73</accession>
<dbReference type="SUPFAM" id="SSF48452">
    <property type="entry name" value="TPR-like"/>
    <property type="match status" value="3"/>
</dbReference>
<dbReference type="PANTHER" id="PTHR47691:SF3">
    <property type="entry name" value="HTH-TYPE TRANSCRIPTIONAL REGULATOR RV0890C-RELATED"/>
    <property type="match status" value="1"/>
</dbReference>
<feature type="domain" description="HTH cro/C1-type" evidence="1">
    <location>
        <begin position="13"/>
        <end position="66"/>
    </location>
</feature>
<gene>
    <name evidence="2" type="ORF">JQS43_16275</name>
</gene>
<dbReference type="InterPro" id="IPR011990">
    <property type="entry name" value="TPR-like_helical_dom_sf"/>
</dbReference>
<dbReference type="GO" id="GO:0003677">
    <property type="term" value="F:DNA binding"/>
    <property type="evidence" value="ECO:0007669"/>
    <property type="project" value="InterPro"/>
</dbReference>
<reference evidence="2" key="1">
    <citation type="submission" date="2021-02" db="EMBL/GenBank/DDBJ databases">
        <title>Natrosporangium hydrolyticum gen. nov., sp. nov, a haloalkaliphilic actinobacterium from a soda solonchak soil.</title>
        <authorList>
            <person name="Sorokin D.Y."/>
            <person name="Khijniak T.V."/>
            <person name="Zakharycheva A.P."/>
            <person name="Boueva O.V."/>
            <person name="Ariskina E.V."/>
            <person name="Hahnke R.L."/>
            <person name="Bunk B."/>
            <person name="Sproer C."/>
            <person name="Schumann P."/>
            <person name="Evtushenko L.I."/>
            <person name="Kublanov I.V."/>
        </authorList>
    </citation>
    <scope>NUCLEOTIDE SEQUENCE</scope>
    <source>
        <strain evidence="2">DSM 106523</strain>
    </source>
</reference>
<dbReference type="Pfam" id="PF13560">
    <property type="entry name" value="HTH_31"/>
    <property type="match status" value="1"/>
</dbReference>
<dbReference type="KEGG" id="nhy:JQS43_16275"/>
<dbReference type="InterPro" id="IPR010982">
    <property type="entry name" value="Lambda_DNA-bd_dom_sf"/>
</dbReference>
<dbReference type="Pfam" id="PF13424">
    <property type="entry name" value="TPR_12"/>
    <property type="match status" value="1"/>
</dbReference>
<dbReference type="Gene3D" id="1.10.260.40">
    <property type="entry name" value="lambda repressor-like DNA-binding domains"/>
    <property type="match status" value="1"/>
</dbReference>
<dbReference type="Gene3D" id="1.25.40.10">
    <property type="entry name" value="Tetratricopeptide repeat domain"/>
    <property type="match status" value="3"/>
</dbReference>
<dbReference type="Pfam" id="PF13432">
    <property type="entry name" value="TPR_16"/>
    <property type="match status" value="1"/>
</dbReference>
<dbReference type="SMART" id="SM00530">
    <property type="entry name" value="HTH_XRE"/>
    <property type="match status" value="1"/>
</dbReference>
<dbReference type="RefSeq" id="WP_239675260.1">
    <property type="nucleotide sequence ID" value="NZ_CP070499.1"/>
</dbReference>
<dbReference type="PANTHER" id="PTHR47691">
    <property type="entry name" value="REGULATOR-RELATED"/>
    <property type="match status" value="1"/>
</dbReference>
<dbReference type="PROSITE" id="PS50943">
    <property type="entry name" value="HTH_CROC1"/>
    <property type="match status" value="1"/>
</dbReference>
<dbReference type="Pfam" id="PF13181">
    <property type="entry name" value="TPR_8"/>
    <property type="match status" value="1"/>
</dbReference>
<proteinExistence type="predicted"/>
<dbReference type="InterPro" id="IPR001387">
    <property type="entry name" value="Cro/C1-type_HTH"/>
</dbReference>
<sequence length="446" mass="48110">MSQPSQHEFASRLRGWRRARGLTQRELAGDALSVSYVSLLEAGRRTPTPETVRSLAAALGCAPEELWAGAAGEVARPAALTLKFGQLALEAGKVAEAHALFESVLAAAEVEPLVQVEARTGIAQALAAQGRLREAATAYEALVQEAIRSPRYLSSLSVVIRWCRCLYELGELSRVVEVGTGAMRELDRLDAWQSETAIRLLATVAAAHFELGEVTQAERLLREGLRRAEELQSPPARATVLWNASHLASEDGRHREALELAEEALTYFRRSGQQRQVGRLLSQYGLLLLRQEPPRVDEAQQLLEEGLHLLHQVGHGYDRGYLLTELARAHLLKGEPQAASELADRALAELGPEAALERARADTVLAAALAAAGEWERAVTGFDRAAGALRQLGASRQAARAWVELGNLLDQAGDSARAVRAFREAAAAVNLVPTAGSAEPLSSRPG</sequence>
<organism evidence="2 3">
    <name type="scientific">Natronosporangium hydrolyticum</name>
    <dbReference type="NCBI Taxonomy" id="2811111"/>
    <lineage>
        <taxon>Bacteria</taxon>
        <taxon>Bacillati</taxon>
        <taxon>Actinomycetota</taxon>
        <taxon>Actinomycetes</taxon>
        <taxon>Micromonosporales</taxon>
        <taxon>Micromonosporaceae</taxon>
        <taxon>Natronosporangium</taxon>
    </lineage>
</organism>
<dbReference type="CDD" id="cd00093">
    <property type="entry name" value="HTH_XRE"/>
    <property type="match status" value="1"/>
</dbReference>
<keyword evidence="3" id="KW-1185">Reference proteome</keyword>
<evidence type="ECO:0000259" key="1">
    <source>
        <dbReference type="PROSITE" id="PS50943"/>
    </source>
</evidence>
<name>A0A895YF73_9ACTN</name>
<evidence type="ECO:0000313" key="2">
    <source>
        <dbReference type="EMBL" id="QSB13186.1"/>
    </source>
</evidence>
<protein>
    <submittedName>
        <fullName evidence="2">Helix-turn-helix transcriptional regulator</fullName>
    </submittedName>
</protein>